<dbReference type="RefSeq" id="WP_160767398.1">
    <property type="nucleotide sequence ID" value="NZ_JAINWE010000008.1"/>
</dbReference>
<organism evidence="2 3">
    <name type="scientific">Qipengyuania citrea</name>
    <dbReference type="NCBI Taxonomy" id="225971"/>
    <lineage>
        <taxon>Bacteria</taxon>
        <taxon>Pseudomonadati</taxon>
        <taxon>Pseudomonadota</taxon>
        <taxon>Alphaproteobacteria</taxon>
        <taxon>Sphingomonadales</taxon>
        <taxon>Erythrobacteraceae</taxon>
        <taxon>Qipengyuania</taxon>
    </lineage>
</organism>
<dbReference type="Proteomes" id="UP000439914">
    <property type="component" value="Unassembled WGS sequence"/>
</dbReference>
<dbReference type="SUPFAM" id="SSF53098">
    <property type="entry name" value="Ribonuclease H-like"/>
    <property type="match status" value="1"/>
</dbReference>
<gene>
    <name evidence="2" type="ORF">GRI55_12540</name>
    <name evidence="1" type="ORF">QOZ97_002622</name>
</gene>
<dbReference type="AlphaFoldDB" id="A0A6I4UGF4"/>
<reference evidence="2 3" key="1">
    <citation type="submission" date="2019-12" db="EMBL/GenBank/DDBJ databases">
        <title>Genomic-based taxomic classification of the family Erythrobacteraceae.</title>
        <authorList>
            <person name="Xu L."/>
        </authorList>
    </citation>
    <scope>NUCLEOTIDE SEQUENCE [LARGE SCALE GENOMIC DNA]</scope>
    <source>
        <strain evidence="2 3">CGMCC 1.8703</strain>
    </source>
</reference>
<keyword evidence="4" id="KW-1185">Reference proteome</keyword>
<name>A0A6I4UGF4_9SPHN</name>
<accession>A0A6I4UGF4</accession>
<reference evidence="1 4" key="2">
    <citation type="submission" date="2023-07" db="EMBL/GenBank/DDBJ databases">
        <title>Genomic Encyclopedia of Type Strains, Phase IV (KMG-IV): sequencing the most valuable type-strain genomes for metagenomic binning, comparative biology and taxonomic classification.</title>
        <authorList>
            <person name="Goeker M."/>
        </authorList>
    </citation>
    <scope>NUCLEOTIDE SEQUENCE [LARGE SCALE GENOMIC DNA]</scope>
    <source>
        <strain evidence="1 4">DSM 14432</strain>
    </source>
</reference>
<dbReference type="InterPro" id="IPR012337">
    <property type="entry name" value="RNaseH-like_sf"/>
</dbReference>
<evidence type="ECO:0000313" key="2">
    <source>
        <dbReference type="EMBL" id="MXP36585.1"/>
    </source>
</evidence>
<dbReference type="EMBL" id="WTYG01000004">
    <property type="protein sequence ID" value="MXP36585.1"/>
    <property type="molecule type" value="Genomic_DNA"/>
</dbReference>
<sequence length="239" mass="26718">MEDASSPEANYLVLDIETKQDPTARALAGGGKGWRIGLEKLSAFAVLTARLRKNVWDNVELVSGESEEEHDLLLRLDAIVGAHPASSILVSYNGTGHDLGVIRRRAARHWLFDLPLLEYLQQADHVDLMRRHTRAAKDRFPSLRDACAGLGIAADHRLVAANAVDPGLPSRKAETDVVATFLLMLFELAIAERDHDVLYNGWRSLEAMIAAKNPERAAPHLEQFLRHAHFRAMKVRQRR</sequence>
<dbReference type="EMBL" id="JAUSWK010000003">
    <property type="protein sequence ID" value="MDQ0567075.1"/>
    <property type="molecule type" value="Genomic_DNA"/>
</dbReference>
<dbReference type="GeneID" id="93687443"/>
<comment type="caution">
    <text evidence="2">The sequence shown here is derived from an EMBL/GenBank/DDBJ whole genome shotgun (WGS) entry which is preliminary data.</text>
</comment>
<proteinExistence type="predicted"/>
<dbReference type="Proteomes" id="UP001238601">
    <property type="component" value="Unassembled WGS sequence"/>
</dbReference>
<evidence type="ECO:0000313" key="4">
    <source>
        <dbReference type="Proteomes" id="UP001238601"/>
    </source>
</evidence>
<evidence type="ECO:0000313" key="3">
    <source>
        <dbReference type="Proteomes" id="UP000439914"/>
    </source>
</evidence>
<evidence type="ECO:0000313" key="1">
    <source>
        <dbReference type="EMBL" id="MDQ0567075.1"/>
    </source>
</evidence>
<protein>
    <submittedName>
        <fullName evidence="2">Uncharacterized protein</fullName>
    </submittedName>
</protein>